<name>A0ABS0AB89_9FLAO</name>
<keyword evidence="1" id="KW-0732">Signal</keyword>
<feature type="non-terminal residue" evidence="2">
    <location>
        <position position="357"/>
    </location>
</feature>
<dbReference type="PROSITE" id="PS51257">
    <property type="entry name" value="PROKAR_LIPOPROTEIN"/>
    <property type="match status" value="1"/>
</dbReference>
<feature type="signal peptide" evidence="1">
    <location>
        <begin position="1"/>
        <end position="23"/>
    </location>
</feature>
<reference evidence="2 3" key="1">
    <citation type="submission" date="2020-11" db="EMBL/GenBank/DDBJ databases">
        <title>P. mediterranea TC4 genome.</title>
        <authorList>
            <person name="Molmeret M."/>
        </authorList>
    </citation>
    <scope>NUCLEOTIDE SEQUENCE [LARGE SCALE GENOMIC DNA]</scope>
    <source>
        <strain evidence="2 3">TC4</strain>
    </source>
</reference>
<dbReference type="Proteomes" id="UP001194729">
    <property type="component" value="Unassembled WGS sequence"/>
</dbReference>
<gene>
    <name evidence="2" type="ORF">FNJ87_17615</name>
</gene>
<sequence>MKVLFSLCFICILSAGCSSVKKAETAINTGNFDQAIDIAISNLSSDKNAKRKQEYVVLLEDAFAKAVHEDQIVLNRLQSDPNPAVLESIYETLRNMEVRQSKIRALLPLKVYDTGEEAVFPMIDYSGEIITARTSLSDHLLNNARKSLSQANTLQSRVIYDDLTYLNQINPNYKDTQQLLNEALEKGTDYVIVSLKNDTQLVIPERLEDELLNFSTYGLNDKWTLYHNRAVQNVIYDYGLDINFRNINISPEQILQKELQREKQVKDGFEYELDERGNVKKDSLGDDIKTDKYKLVKATILQNTQYKEVSIDANIIVTNLTSGQLIDRFPVGSAFIFNYIYGSVSGDRRAIDADYLQ</sequence>
<proteinExistence type="predicted"/>
<keyword evidence="3" id="KW-1185">Reference proteome</keyword>
<feature type="chain" id="PRO_5045918557" description="Curli production assembly/transport component CsgG" evidence="1">
    <location>
        <begin position="24"/>
        <end position="357"/>
    </location>
</feature>
<organism evidence="2 3">
    <name type="scientific">Nonlabens mediterrranea</name>
    <dbReference type="NCBI Taxonomy" id="1419947"/>
    <lineage>
        <taxon>Bacteria</taxon>
        <taxon>Pseudomonadati</taxon>
        <taxon>Bacteroidota</taxon>
        <taxon>Flavobacteriia</taxon>
        <taxon>Flavobacteriales</taxon>
        <taxon>Flavobacteriaceae</taxon>
        <taxon>Nonlabens</taxon>
    </lineage>
</organism>
<evidence type="ECO:0000313" key="2">
    <source>
        <dbReference type="EMBL" id="MBF4986063.1"/>
    </source>
</evidence>
<comment type="caution">
    <text evidence="2">The sequence shown here is derived from an EMBL/GenBank/DDBJ whole genome shotgun (WGS) entry which is preliminary data.</text>
</comment>
<protein>
    <recommendedName>
        <fullName evidence="4">Curli production assembly/transport component CsgG</fullName>
    </recommendedName>
</protein>
<evidence type="ECO:0008006" key="4">
    <source>
        <dbReference type="Google" id="ProtNLM"/>
    </source>
</evidence>
<dbReference type="EMBL" id="JADKYU010000950">
    <property type="protein sequence ID" value="MBF4986063.1"/>
    <property type="molecule type" value="Genomic_DNA"/>
</dbReference>
<evidence type="ECO:0000313" key="3">
    <source>
        <dbReference type="Proteomes" id="UP001194729"/>
    </source>
</evidence>
<evidence type="ECO:0000256" key="1">
    <source>
        <dbReference type="SAM" id="SignalP"/>
    </source>
</evidence>
<accession>A0ABS0AB89</accession>